<reference evidence="2" key="2">
    <citation type="submission" date="2020-09" db="EMBL/GenBank/DDBJ databases">
        <authorList>
            <person name="Sun Q."/>
            <person name="Zhou Y."/>
        </authorList>
    </citation>
    <scope>NUCLEOTIDE SEQUENCE</scope>
    <source>
        <strain evidence="2">CGMCC 1.15320</strain>
    </source>
</reference>
<name>A0A916RNQ5_9HYPH</name>
<evidence type="ECO:0000256" key="1">
    <source>
        <dbReference type="SAM" id="Phobius"/>
    </source>
</evidence>
<keyword evidence="3" id="KW-1185">Reference proteome</keyword>
<sequence length="148" mass="16819">MHNKHLISERRLSILSILVAFLFLGNICYQLHVVPEWKWGPAIHKTPKHTVSDFRSEIFERGKSIYALAAYIDPNADYEPEAFPELVHGSQYRSTQLGPMVSDGCNVVVVHRLEQEGAAPITVIDIIHIGQRGGRIDRMTRYIADGRR</sequence>
<accession>A0A916RNQ5</accession>
<keyword evidence="1" id="KW-1133">Transmembrane helix</keyword>
<organism evidence="2 3">
    <name type="scientific">Nitratireductor aestuarii</name>
    <dbReference type="NCBI Taxonomy" id="1735103"/>
    <lineage>
        <taxon>Bacteria</taxon>
        <taxon>Pseudomonadati</taxon>
        <taxon>Pseudomonadota</taxon>
        <taxon>Alphaproteobacteria</taxon>
        <taxon>Hyphomicrobiales</taxon>
        <taxon>Phyllobacteriaceae</taxon>
        <taxon>Nitratireductor</taxon>
    </lineage>
</organism>
<keyword evidence="1" id="KW-0472">Membrane</keyword>
<proteinExistence type="predicted"/>
<feature type="transmembrane region" description="Helical" evidence="1">
    <location>
        <begin position="12"/>
        <end position="32"/>
    </location>
</feature>
<protein>
    <submittedName>
        <fullName evidence="2">Uncharacterized protein</fullName>
    </submittedName>
</protein>
<comment type="caution">
    <text evidence="2">The sequence shown here is derived from an EMBL/GenBank/DDBJ whole genome shotgun (WGS) entry which is preliminary data.</text>
</comment>
<evidence type="ECO:0000313" key="3">
    <source>
        <dbReference type="Proteomes" id="UP000636264"/>
    </source>
</evidence>
<reference evidence="2" key="1">
    <citation type="journal article" date="2014" name="Int. J. Syst. Evol. Microbiol.">
        <title>Complete genome sequence of Corynebacterium casei LMG S-19264T (=DSM 44701T), isolated from a smear-ripened cheese.</title>
        <authorList>
            <consortium name="US DOE Joint Genome Institute (JGI-PGF)"/>
            <person name="Walter F."/>
            <person name="Albersmeier A."/>
            <person name="Kalinowski J."/>
            <person name="Ruckert C."/>
        </authorList>
    </citation>
    <scope>NUCLEOTIDE SEQUENCE</scope>
    <source>
        <strain evidence="2">CGMCC 1.15320</strain>
    </source>
</reference>
<dbReference type="AlphaFoldDB" id="A0A916RNQ5"/>
<gene>
    <name evidence="2" type="ORF">GCM10011385_12810</name>
</gene>
<evidence type="ECO:0000313" key="2">
    <source>
        <dbReference type="EMBL" id="GGA60583.1"/>
    </source>
</evidence>
<dbReference type="Proteomes" id="UP000636264">
    <property type="component" value="Unassembled WGS sequence"/>
</dbReference>
<dbReference type="EMBL" id="BMIF01000003">
    <property type="protein sequence ID" value="GGA60583.1"/>
    <property type="molecule type" value="Genomic_DNA"/>
</dbReference>
<keyword evidence="1" id="KW-0812">Transmembrane</keyword>